<evidence type="ECO:0000313" key="2">
    <source>
        <dbReference type="EMBL" id="PKY11748.1"/>
    </source>
</evidence>
<dbReference type="OrthoDB" id="6154571at2"/>
<dbReference type="Proteomes" id="UP000234329">
    <property type="component" value="Unassembled WGS sequence"/>
</dbReference>
<sequence length="256" mass="27182">MLDKQGQPLVPILSVRTLPCGNQAENGFSDFYKESVMEAQKLYAALLKAQKSFNPITRDGENLTFNSQYATLDSLLNAVRGPLLESGILLMQPPVDTGERTENPSATVKTQLIHAESGESLEILTTIPLTEQNPQGYGSAVTYARRYALMGLLGIAPEDDDGNAASGGSSTSRPAAARQQQRPAPASASAPASSSGNGEKPAAKAGPSLESALEKIKKSSIEKLDFAEQWCRINFAGDDLKALEKAISERRSSAAA</sequence>
<evidence type="ECO:0000313" key="3">
    <source>
        <dbReference type="Proteomes" id="UP000234329"/>
    </source>
</evidence>
<evidence type="ECO:0008006" key="4">
    <source>
        <dbReference type="Google" id="ProtNLM"/>
    </source>
</evidence>
<organism evidence="2 3">
    <name type="scientific">Acidithiobacillus marinus</name>
    <dbReference type="NCBI Taxonomy" id="187490"/>
    <lineage>
        <taxon>Bacteria</taxon>
        <taxon>Pseudomonadati</taxon>
        <taxon>Pseudomonadota</taxon>
        <taxon>Acidithiobacillia</taxon>
        <taxon>Acidithiobacillales</taxon>
        <taxon>Acidithiobacillaceae</taxon>
        <taxon>Acidithiobacillus</taxon>
    </lineage>
</organism>
<dbReference type="AlphaFoldDB" id="A0A2I1DPD9"/>
<feature type="compositionally biased region" description="Low complexity" evidence="1">
    <location>
        <begin position="169"/>
        <end position="195"/>
    </location>
</feature>
<accession>A0A2I1DPD9</accession>
<feature type="region of interest" description="Disordered" evidence="1">
    <location>
        <begin position="160"/>
        <end position="210"/>
    </location>
</feature>
<keyword evidence="3" id="KW-1185">Reference proteome</keyword>
<dbReference type="Pfam" id="PF04404">
    <property type="entry name" value="ERF"/>
    <property type="match status" value="1"/>
</dbReference>
<evidence type="ECO:0000256" key="1">
    <source>
        <dbReference type="SAM" id="MobiDB-lite"/>
    </source>
</evidence>
<reference evidence="2 3" key="1">
    <citation type="submission" date="2017-03" db="EMBL/GenBank/DDBJ databases">
        <title>Draft genime sequence of the acidophilic sulfur-oxidizing bacterium Acidithiobacillus sp. SH, isolated from seawater.</title>
        <authorList>
            <person name="Sharmin S."/>
            <person name="Tokuhisa M."/>
            <person name="Kanao T."/>
            <person name="Kamimura K."/>
        </authorList>
    </citation>
    <scope>NUCLEOTIDE SEQUENCE [LARGE SCALE GENOMIC DNA]</scope>
    <source>
        <strain evidence="2 3">SH</strain>
    </source>
</reference>
<comment type="caution">
    <text evidence="2">The sequence shown here is derived from an EMBL/GenBank/DDBJ whole genome shotgun (WGS) entry which is preliminary data.</text>
</comment>
<protein>
    <recommendedName>
        <fullName evidence="4">Single-stranded DNA-binding protein</fullName>
    </recommendedName>
</protein>
<dbReference type="InterPro" id="IPR007499">
    <property type="entry name" value="ERF_bacteria_virus"/>
</dbReference>
<dbReference type="InParanoid" id="A0A2I1DPD9"/>
<proteinExistence type="predicted"/>
<gene>
    <name evidence="2" type="ORF">B1757_02860</name>
</gene>
<dbReference type="EMBL" id="MXAV01000007">
    <property type="protein sequence ID" value="PKY11748.1"/>
    <property type="molecule type" value="Genomic_DNA"/>
</dbReference>
<name>A0A2I1DPD9_9PROT</name>